<gene>
    <name evidence="1" type="ORF">O6H91_15G043100</name>
</gene>
<proteinExistence type="predicted"/>
<protein>
    <submittedName>
        <fullName evidence="1">Uncharacterized protein</fullName>
    </submittedName>
</protein>
<accession>A0ACC2BHN4</accession>
<dbReference type="Proteomes" id="UP001162992">
    <property type="component" value="Chromosome 15"/>
</dbReference>
<comment type="caution">
    <text evidence="1">The sequence shown here is derived from an EMBL/GenBank/DDBJ whole genome shotgun (WGS) entry which is preliminary data.</text>
</comment>
<evidence type="ECO:0000313" key="2">
    <source>
        <dbReference type="Proteomes" id="UP001162992"/>
    </source>
</evidence>
<keyword evidence="2" id="KW-1185">Reference proteome</keyword>
<reference evidence="2" key="1">
    <citation type="journal article" date="2024" name="Proc. Natl. Acad. Sci. U.S.A.">
        <title>Extraordinary preservation of gene collinearity over three hundred million years revealed in homosporous lycophytes.</title>
        <authorList>
            <person name="Li C."/>
            <person name="Wickell D."/>
            <person name="Kuo L.Y."/>
            <person name="Chen X."/>
            <person name="Nie B."/>
            <person name="Liao X."/>
            <person name="Peng D."/>
            <person name="Ji J."/>
            <person name="Jenkins J."/>
            <person name="Williams M."/>
            <person name="Shu S."/>
            <person name="Plott C."/>
            <person name="Barry K."/>
            <person name="Rajasekar S."/>
            <person name="Grimwood J."/>
            <person name="Han X."/>
            <person name="Sun S."/>
            <person name="Hou Z."/>
            <person name="He W."/>
            <person name="Dai G."/>
            <person name="Sun C."/>
            <person name="Schmutz J."/>
            <person name="Leebens-Mack J.H."/>
            <person name="Li F.W."/>
            <person name="Wang L."/>
        </authorList>
    </citation>
    <scope>NUCLEOTIDE SEQUENCE [LARGE SCALE GENOMIC DNA]</scope>
    <source>
        <strain evidence="2">cv. PW_Plant_1</strain>
    </source>
</reference>
<name>A0ACC2BHN4_DIPCM</name>
<evidence type="ECO:0000313" key="1">
    <source>
        <dbReference type="EMBL" id="KAJ7529302.1"/>
    </source>
</evidence>
<dbReference type="EMBL" id="CM055106">
    <property type="protein sequence ID" value="KAJ7529302.1"/>
    <property type="molecule type" value="Genomic_DNA"/>
</dbReference>
<organism evidence="1 2">
    <name type="scientific">Diphasiastrum complanatum</name>
    <name type="common">Issler's clubmoss</name>
    <name type="synonym">Lycopodium complanatum</name>
    <dbReference type="NCBI Taxonomy" id="34168"/>
    <lineage>
        <taxon>Eukaryota</taxon>
        <taxon>Viridiplantae</taxon>
        <taxon>Streptophyta</taxon>
        <taxon>Embryophyta</taxon>
        <taxon>Tracheophyta</taxon>
        <taxon>Lycopodiopsida</taxon>
        <taxon>Lycopodiales</taxon>
        <taxon>Lycopodiaceae</taxon>
        <taxon>Lycopodioideae</taxon>
        <taxon>Diphasiastrum</taxon>
    </lineage>
</organism>
<sequence length="927" mass="101801">MEHREVTSSGLLANDNPIHHALLLFIVQVCVIVFVTRLLSILLRPFRQPRVVAEIIGGILLGPTGFGNIPRFTETIFPADSIVLLETFANMGLMFFVFLVGLELDIKSLRKTGATALWIAAAGICLPFALGGFVSFISYKTMDNLDKHFGPFFVFIGVALSITAFPVLARILAERKLLTTEIGQLAMSAAAVNDIVAWILLALAISLTNAGSNPLNPIWVLLLGVSFVVFMFVIVRPAVTVLARHDPVREWVVAITLLMVLAAGFTTDAIGVHVIFGGFMLGFIMPKEGAFAGVICQKVEDYVSILLLPLYFASSGLKTKLSAINNAKTVGVLVLVIIIACFGKVLTTMIVAKMNGLKMRTSLTLGFLMSTKGLIELIILNIGLNRKVINEELFAIMVIMALFTTFITTPMVIYLYKPIQDFKQYPRRKLDMKDEKDSICMLICAQGPHQLPAIIDITLMMKGQKKKSLKVCLLHLMEISDSISAIRLMTLASKDKKPIWNQDHNVESMGVILQSYLRANKLNIKTKVAISEVNDMSDDICSSAAEMHANLILLPIQKYHHHEGLLDHIYSGFSQVVTKVLRNAPCSVAMLIDKGFGESLGSPVTRASQLHVLLLFYGGPDDREALVLARRIAENSSVKLTVAQCLLKHESLSGPCHTSEGRGNDLGKEDYKATFWSLTFYNSLWLLYKNIWLSLKKQIIVLKDCWIQASKRKENIQFSQQVSRSEAQASSGPLDAFKEEQLDLQALMALEKSIQNGNYDHRVQLEVVQMDNFVVSTLNVASSIDPHGIVIVGRHFNPMSAIQKSELFTSEPSSVHSLGPVGSILVGKDSQMPASVMVVQQYNPCGSAELMQDQGISQQLIAPAVDIEMAAEASAEQHIIDATVENIDKSDNSSDEESIGDEEDEETKSGSRSRTTGSSSGHEIVHA</sequence>